<organism evidence="2 3">
    <name type="scientific">Chrysochromulina tobinii</name>
    <dbReference type="NCBI Taxonomy" id="1460289"/>
    <lineage>
        <taxon>Eukaryota</taxon>
        <taxon>Haptista</taxon>
        <taxon>Haptophyta</taxon>
        <taxon>Prymnesiophyceae</taxon>
        <taxon>Prymnesiales</taxon>
        <taxon>Chrysochromulinaceae</taxon>
        <taxon>Chrysochromulina</taxon>
    </lineage>
</organism>
<evidence type="ECO:0000256" key="1">
    <source>
        <dbReference type="ARBA" id="ARBA00023125"/>
    </source>
</evidence>
<evidence type="ECO:0000313" key="3">
    <source>
        <dbReference type="Proteomes" id="UP000037460"/>
    </source>
</evidence>
<proteinExistence type="predicted"/>
<sequence>MAAFLTLRARRDDGSLARGAQAAELVAAHEVIMQQPEWKRLHDGRCEILTEQTFGESMLLHDAASRNNPELIRDGSGGDTGAVADAVDTGVTCAARDSHVPMHAAALEHGAAANGTGPRTPFAQAWPGADPVAPSRALVTARAVAPPLRAVEIARNALLTTAAAPAMPVAARRGAAELEESQRMLIERSIKDARCDEDGLGISGASDELLRGLLTAAMLAVEKRFAPSTRGQDRSYWRMWAEWCDSIGTPPLRTNSAANDGRIEHLHRREVALALGAFMTWAAEAEQRGYKTESMLNRLRGVARRHWAVTIRFVSLALVVQAAQGLVREHIDAHGADALRRRSKEPLETAEIFALLNLPKGTLVAHGSSCVVVGDNLEWQGVVVFINLYCTGGWRKEAIALGPKEVFGGRKLSLSEVTYRIGGTLHREPTVAILQQITWGDMCYINPVPCKNDPDNSKFGSSPVPSRYHATQPICLVRELAKYEIMRMRADPIASSRTPRKEMPLVLSPAGRSWAKADLGKFFDGLIRHVCSEERAKQLSVHSFRVWLACALLAAGATPEQIMLMAGAVDASFDSIRAHTLLDASAAAAVSDEARAAAEALQATTSLIDAVTVGAGAHVAAAKDLRRTCNIDDDDVFGLLDEASHALEGLAVSADAAFTETAATEPQAESDDEP</sequence>
<dbReference type="EMBL" id="JWZX01003168">
    <property type="protein sequence ID" value="KOO23681.1"/>
    <property type="molecule type" value="Genomic_DNA"/>
</dbReference>
<gene>
    <name evidence="2" type="ORF">Ctob_003729</name>
</gene>
<evidence type="ECO:0000313" key="2">
    <source>
        <dbReference type="EMBL" id="KOO23681.1"/>
    </source>
</evidence>
<protein>
    <submittedName>
        <fullName evidence="2">Uncharacterized protein</fullName>
    </submittedName>
</protein>
<accession>A0A0M0JAT1</accession>
<dbReference type="Gene3D" id="1.10.150.130">
    <property type="match status" value="1"/>
</dbReference>
<dbReference type="AlphaFoldDB" id="A0A0M0JAT1"/>
<dbReference type="GO" id="GO:0003677">
    <property type="term" value="F:DNA binding"/>
    <property type="evidence" value="ECO:0007669"/>
    <property type="project" value="UniProtKB-KW"/>
</dbReference>
<dbReference type="InterPro" id="IPR010998">
    <property type="entry name" value="Integrase_recombinase_N"/>
</dbReference>
<dbReference type="Proteomes" id="UP000037460">
    <property type="component" value="Unassembled WGS sequence"/>
</dbReference>
<name>A0A0M0JAT1_9EUKA</name>
<reference evidence="3" key="1">
    <citation type="journal article" date="2015" name="PLoS Genet.">
        <title>Genome Sequence and Transcriptome Analyses of Chrysochromulina tobin: Metabolic Tools for Enhanced Algal Fitness in the Prominent Order Prymnesiales (Haptophyceae).</title>
        <authorList>
            <person name="Hovde B.T."/>
            <person name="Deodato C.R."/>
            <person name="Hunsperger H.M."/>
            <person name="Ryken S.A."/>
            <person name="Yost W."/>
            <person name="Jha R.K."/>
            <person name="Patterson J."/>
            <person name="Monnat R.J. Jr."/>
            <person name="Barlow S.B."/>
            <person name="Starkenburg S.R."/>
            <person name="Cattolico R.A."/>
        </authorList>
    </citation>
    <scope>NUCLEOTIDE SEQUENCE</scope>
    <source>
        <strain evidence="3">CCMP291</strain>
    </source>
</reference>
<keyword evidence="3" id="KW-1185">Reference proteome</keyword>
<comment type="caution">
    <text evidence="2">The sequence shown here is derived from an EMBL/GenBank/DDBJ whole genome shotgun (WGS) entry which is preliminary data.</text>
</comment>
<keyword evidence="1" id="KW-0238">DNA-binding</keyword>